<organism evidence="1 2">
    <name type="scientific">Poriferisphaera corsica</name>
    <dbReference type="NCBI Taxonomy" id="2528020"/>
    <lineage>
        <taxon>Bacteria</taxon>
        <taxon>Pseudomonadati</taxon>
        <taxon>Planctomycetota</taxon>
        <taxon>Phycisphaerae</taxon>
        <taxon>Phycisphaerales</taxon>
        <taxon>Phycisphaeraceae</taxon>
        <taxon>Poriferisphaera</taxon>
    </lineage>
</organism>
<accession>A0A517YTY0</accession>
<reference evidence="1 2" key="1">
    <citation type="submission" date="2019-02" db="EMBL/GenBank/DDBJ databases">
        <title>Deep-cultivation of Planctomycetes and their phenomic and genomic characterization uncovers novel biology.</title>
        <authorList>
            <person name="Wiegand S."/>
            <person name="Jogler M."/>
            <person name="Boedeker C."/>
            <person name="Pinto D."/>
            <person name="Vollmers J."/>
            <person name="Rivas-Marin E."/>
            <person name="Kohn T."/>
            <person name="Peeters S.H."/>
            <person name="Heuer A."/>
            <person name="Rast P."/>
            <person name="Oberbeckmann S."/>
            <person name="Bunk B."/>
            <person name="Jeske O."/>
            <person name="Meyerdierks A."/>
            <person name="Storesund J.E."/>
            <person name="Kallscheuer N."/>
            <person name="Luecker S."/>
            <person name="Lage O.M."/>
            <person name="Pohl T."/>
            <person name="Merkel B.J."/>
            <person name="Hornburger P."/>
            <person name="Mueller R.-W."/>
            <person name="Bruemmer F."/>
            <person name="Labrenz M."/>
            <person name="Spormann A.M."/>
            <person name="Op den Camp H."/>
            <person name="Overmann J."/>
            <person name="Amann R."/>
            <person name="Jetten M.S.M."/>
            <person name="Mascher T."/>
            <person name="Medema M.H."/>
            <person name="Devos D.P."/>
            <person name="Kaster A.-K."/>
            <person name="Ovreas L."/>
            <person name="Rohde M."/>
            <person name="Galperin M.Y."/>
            <person name="Jogler C."/>
        </authorList>
    </citation>
    <scope>NUCLEOTIDE SEQUENCE [LARGE SCALE GENOMIC DNA]</scope>
    <source>
        <strain evidence="1 2">KS4</strain>
    </source>
</reference>
<proteinExistence type="predicted"/>
<dbReference type="EMBL" id="CP036425">
    <property type="protein sequence ID" value="QDU33683.1"/>
    <property type="molecule type" value="Genomic_DNA"/>
</dbReference>
<gene>
    <name evidence="1" type="ORF">KS4_17390</name>
</gene>
<name>A0A517YTY0_9BACT</name>
<dbReference type="AlphaFoldDB" id="A0A517YTY0"/>
<protein>
    <submittedName>
        <fullName evidence="1">Uncharacterized protein</fullName>
    </submittedName>
</protein>
<sequence length="82" mass="8627">MACWSVRGTEAIRIADGGGVPWVCSVTILGCTDVCKASERGILAEGGRVVKFGGLRGGVWGDGGGLQNIRNELRWHADGRDV</sequence>
<dbReference type="Proteomes" id="UP000317369">
    <property type="component" value="Chromosome"/>
</dbReference>
<dbReference type="KEGG" id="pcor:KS4_17390"/>
<keyword evidence="2" id="KW-1185">Reference proteome</keyword>
<evidence type="ECO:0000313" key="2">
    <source>
        <dbReference type="Proteomes" id="UP000317369"/>
    </source>
</evidence>
<evidence type="ECO:0000313" key="1">
    <source>
        <dbReference type="EMBL" id="QDU33683.1"/>
    </source>
</evidence>
<dbReference type="PROSITE" id="PS51257">
    <property type="entry name" value="PROKAR_LIPOPROTEIN"/>
    <property type="match status" value="1"/>
</dbReference>